<evidence type="ECO:0000259" key="1">
    <source>
        <dbReference type="Pfam" id="PF24308"/>
    </source>
</evidence>
<dbReference type="AlphaFoldDB" id="A0A6C0E571"/>
<dbReference type="InterPro" id="IPR055910">
    <property type="entry name" value="DUF7487"/>
</dbReference>
<accession>A0A6C0E571</accession>
<reference evidence="2" key="1">
    <citation type="journal article" date="2020" name="Nature">
        <title>Giant virus diversity and host interactions through global metagenomics.</title>
        <authorList>
            <person name="Schulz F."/>
            <person name="Roux S."/>
            <person name="Paez-Espino D."/>
            <person name="Jungbluth S."/>
            <person name="Walsh D.A."/>
            <person name="Denef V.J."/>
            <person name="McMahon K.D."/>
            <person name="Konstantinidis K.T."/>
            <person name="Eloe-Fadrosh E.A."/>
            <person name="Kyrpides N.C."/>
            <person name="Woyke T."/>
        </authorList>
    </citation>
    <scope>NUCLEOTIDE SEQUENCE</scope>
    <source>
        <strain evidence="2">GVMAG-M-3300023179-111</strain>
    </source>
</reference>
<protein>
    <recommendedName>
        <fullName evidence="1">DUF7487 domain-containing protein</fullName>
    </recommendedName>
</protein>
<proteinExistence type="predicted"/>
<dbReference type="Pfam" id="PF24308">
    <property type="entry name" value="DUF7487"/>
    <property type="match status" value="1"/>
</dbReference>
<organism evidence="2">
    <name type="scientific">viral metagenome</name>
    <dbReference type="NCBI Taxonomy" id="1070528"/>
    <lineage>
        <taxon>unclassified sequences</taxon>
        <taxon>metagenomes</taxon>
        <taxon>organismal metagenomes</taxon>
    </lineage>
</organism>
<feature type="domain" description="DUF7487" evidence="1">
    <location>
        <begin position="138"/>
        <end position="357"/>
    </location>
</feature>
<sequence length="375" mass="44864">MVKYNIELLKNIIDRDACIINLEDYDHLTRDCDIIFICNCGNIFQKMFRYLYEEGGGFCKNCTKLNQREKMKITNLERYGVEHALQHNEFRGKMENTNFERYGVRHAIQNIEIKEKIKNTNIERYNFEYPLQNEKILEKLKTTNIEKYGVDNPLKNKEILEKLKSTNIERYGVDNPLKNKEIRDKIKNTNIEKYGCENPFSNEEIKDKIKNTLIEKYGVEHPLQSEDCRTKLKNTCMDRYGYEYYMQNELCAEKISKNAYNLKLYIFKCGNIVNVQGYEPFALEVLEKNGFTYTDLIINKRNVPEIWYINKKILHKYYCDIYIPKENLIIEIKSIWTYNKNILKNILKAKACKDKGYMFETWIFDKKGNLNVVYF</sequence>
<name>A0A6C0E571_9ZZZZ</name>
<evidence type="ECO:0000313" key="2">
    <source>
        <dbReference type="EMBL" id="QHT22565.1"/>
    </source>
</evidence>
<dbReference type="EMBL" id="MN739712">
    <property type="protein sequence ID" value="QHT22565.1"/>
    <property type="molecule type" value="Genomic_DNA"/>
</dbReference>